<dbReference type="SUPFAM" id="SSF51445">
    <property type="entry name" value="(Trans)glycosidases"/>
    <property type="match status" value="1"/>
</dbReference>
<evidence type="ECO:0000313" key="2">
    <source>
        <dbReference type="Proteomes" id="UP000806378"/>
    </source>
</evidence>
<reference evidence="1" key="1">
    <citation type="submission" date="2020-05" db="EMBL/GenBank/DDBJ databases">
        <title>WGS assembly of Corymbia citriodora subspecies variegata.</title>
        <authorList>
            <person name="Barry K."/>
            <person name="Hundley H."/>
            <person name="Shu S."/>
            <person name="Jenkins J."/>
            <person name="Grimwood J."/>
            <person name="Baten A."/>
        </authorList>
    </citation>
    <scope>NUCLEOTIDE SEQUENCE</scope>
    <source>
        <strain evidence="1">CV2-018</strain>
    </source>
</reference>
<gene>
    <name evidence="1" type="ORF">BT93_L1253</name>
</gene>
<accession>A0A8T0CQP9</accession>
<organism evidence="1 2">
    <name type="scientific">Corymbia citriodora subsp. variegata</name>
    <dbReference type="NCBI Taxonomy" id="360336"/>
    <lineage>
        <taxon>Eukaryota</taxon>
        <taxon>Viridiplantae</taxon>
        <taxon>Streptophyta</taxon>
        <taxon>Embryophyta</taxon>
        <taxon>Tracheophyta</taxon>
        <taxon>Spermatophyta</taxon>
        <taxon>Magnoliopsida</taxon>
        <taxon>eudicotyledons</taxon>
        <taxon>Gunneridae</taxon>
        <taxon>Pentapetalae</taxon>
        <taxon>rosids</taxon>
        <taxon>malvids</taxon>
        <taxon>Myrtales</taxon>
        <taxon>Myrtaceae</taxon>
        <taxon>Myrtoideae</taxon>
        <taxon>Eucalypteae</taxon>
        <taxon>Corymbia</taxon>
    </lineage>
</organism>
<dbReference type="PANTHER" id="PTHR31451">
    <property type="match status" value="1"/>
</dbReference>
<dbReference type="GO" id="GO:0016985">
    <property type="term" value="F:mannan endo-1,4-beta-mannosidase activity"/>
    <property type="evidence" value="ECO:0007669"/>
    <property type="project" value="UniProtKB-EC"/>
</dbReference>
<keyword evidence="2" id="KW-1185">Reference proteome</keyword>
<sequence length="120" mass="13555">MVHSYPDQWLSDPSEGNQISFLSNWVNTHIQDAQNVLRKPLLFVEFRISSKDSGYNQNERDQFFDTVYSAIYSSARGGGVAAGSMFWQLLTTGMDSYQDIYEIVLSESPSTTSVIVQQSQ</sequence>
<dbReference type="InterPro" id="IPR045053">
    <property type="entry name" value="MAN-like"/>
</dbReference>
<dbReference type="PANTHER" id="PTHR31451:SF60">
    <property type="entry name" value="MANNAN ENDO-1,4-BETA-MANNOSIDASE 1"/>
    <property type="match status" value="1"/>
</dbReference>
<dbReference type="Gramene" id="rna-gnl|WGS:JABURB|Cocit.L1253.1">
    <property type="protein sequence ID" value="cds-KAF7849092.1"/>
    <property type="gene ID" value="gene-BT93_L1253"/>
</dbReference>
<protein>
    <recommendedName>
        <fullName evidence="3">Mannan endo-1,4-beta-mannosidase</fullName>
    </recommendedName>
</protein>
<dbReference type="InterPro" id="IPR017853">
    <property type="entry name" value="GH"/>
</dbReference>
<evidence type="ECO:0000313" key="1">
    <source>
        <dbReference type="EMBL" id="KAF7849092.1"/>
    </source>
</evidence>
<name>A0A8T0CQP9_CORYI</name>
<dbReference type="OrthoDB" id="406631at2759"/>
<dbReference type="AlphaFoldDB" id="A0A8T0CQP9"/>
<dbReference type="Proteomes" id="UP000806378">
    <property type="component" value="Unassembled WGS sequence"/>
</dbReference>
<proteinExistence type="predicted"/>
<evidence type="ECO:0008006" key="3">
    <source>
        <dbReference type="Google" id="ProtNLM"/>
    </source>
</evidence>
<comment type="caution">
    <text evidence="1">The sequence shown here is derived from an EMBL/GenBank/DDBJ whole genome shotgun (WGS) entry which is preliminary data.</text>
</comment>
<dbReference type="EMBL" id="MU089871">
    <property type="protein sequence ID" value="KAF7849092.1"/>
    <property type="molecule type" value="Genomic_DNA"/>
</dbReference>
<dbReference type="Gene3D" id="3.20.20.80">
    <property type="entry name" value="Glycosidases"/>
    <property type="match status" value="1"/>
</dbReference>